<gene>
    <name evidence="11" type="primary">pyrD</name>
    <name evidence="13" type="ORF">FG385_24620</name>
</gene>
<dbReference type="Pfam" id="PF01180">
    <property type="entry name" value="DHO_dh"/>
    <property type="match status" value="1"/>
</dbReference>
<evidence type="ECO:0000256" key="4">
    <source>
        <dbReference type="ARBA" id="ARBA00005359"/>
    </source>
</evidence>
<dbReference type="PIRSF" id="PIRSF000164">
    <property type="entry name" value="DHO_oxidase"/>
    <property type="match status" value="1"/>
</dbReference>
<dbReference type="GO" id="GO:0006207">
    <property type="term" value="P:'de novo' pyrimidine nucleobase biosynthetic process"/>
    <property type="evidence" value="ECO:0007669"/>
    <property type="project" value="UniProtKB-UniRule"/>
</dbReference>
<evidence type="ECO:0000256" key="1">
    <source>
        <dbReference type="ARBA" id="ARBA00003125"/>
    </source>
</evidence>
<dbReference type="EMBL" id="VDFW01000025">
    <property type="protein sequence ID" value="TNC22632.1"/>
    <property type="molecule type" value="Genomic_DNA"/>
</dbReference>
<feature type="binding site" evidence="11">
    <location>
        <position position="146"/>
    </location>
    <ligand>
        <name>FMN</name>
        <dbReference type="ChEBI" id="CHEBI:58210"/>
    </ligand>
</feature>
<comment type="similarity">
    <text evidence="4 11">Belongs to the dihydroorotate dehydrogenase family. Type 2 subfamily.</text>
</comment>
<feature type="binding site" evidence="11">
    <location>
        <begin position="68"/>
        <end position="72"/>
    </location>
    <ligand>
        <name>FMN</name>
        <dbReference type="ChEBI" id="CHEBI:58210"/>
    </ligand>
</feature>
<dbReference type="InterPro" id="IPR005719">
    <property type="entry name" value="Dihydroorotate_DH_2"/>
</dbReference>
<keyword evidence="11" id="KW-1003">Cell membrane</keyword>
<evidence type="ECO:0000256" key="8">
    <source>
        <dbReference type="ARBA" id="ARBA00023002"/>
    </source>
</evidence>
<protein>
    <recommendedName>
        <fullName evidence="11">Dihydroorotate dehydrogenase (quinone)</fullName>
        <ecNumber evidence="11">1.3.5.2</ecNumber>
    </recommendedName>
    <alternativeName>
        <fullName evidence="11">DHOdehase</fullName>
        <shortName evidence="11">DHOD</shortName>
        <shortName evidence="11">DHODase</shortName>
    </alternativeName>
    <alternativeName>
        <fullName evidence="11">Dihydroorotate oxidase</fullName>
    </alternativeName>
</protein>
<feature type="binding site" evidence="11">
    <location>
        <position position="274"/>
    </location>
    <ligand>
        <name>FMN</name>
        <dbReference type="ChEBI" id="CHEBI:58210"/>
    </ligand>
</feature>
<evidence type="ECO:0000256" key="11">
    <source>
        <dbReference type="HAMAP-Rule" id="MF_00225"/>
    </source>
</evidence>
<reference evidence="13 14" key="1">
    <citation type="submission" date="2019-06" db="EMBL/GenBank/DDBJ databases">
        <title>Amycolatopsis alkalitolerans sp. nov., isolated from Gastrodia elata Blume.</title>
        <authorList>
            <person name="Narsing Rao M.P."/>
            <person name="Li W.J."/>
        </authorList>
    </citation>
    <scope>NUCLEOTIDE SEQUENCE [LARGE SCALE GENOMIC DNA]</scope>
    <source>
        <strain evidence="13 14">SYSUP0005</strain>
    </source>
</reference>
<dbReference type="OrthoDB" id="9802377at2"/>
<organism evidence="13 14">
    <name type="scientific">Amycolatopsis alkalitolerans</name>
    <dbReference type="NCBI Taxonomy" id="2547244"/>
    <lineage>
        <taxon>Bacteria</taxon>
        <taxon>Bacillati</taxon>
        <taxon>Actinomycetota</taxon>
        <taxon>Actinomycetes</taxon>
        <taxon>Pseudonocardiales</taxon>
        <taxon>Pseudonocardiaceae</taxon>
        <taxon>Amycolatopsis</taxon>
    </lineage>
</organism>
<feature type="binding site" evidence="11">
    <location>
        <begin position="324"/>
        <end position="325"/>
    </location>
    <ligand>
        <name>FMN</name>
        <dbReference type="ChEBI" id="CHEBI:58210"/>
    </ligand>
</feature>
<evidence type="ECO:0000259" key="12">
    <source>
        <dbReference type="Pfam" id="PF01180"/>
    </source>
</evidence>
<keyword evidence="14" id="KW-1185">Reference proteome</keyword>
<evidence type="ECO:0000313" key="13">
    <source>
        <dbReference type="EMBL" id="TNC22632.1"/>
    </source>
</evidence>
<feature type="binding site" evidence="11">
    <location>
        <begin position="117"/>
        <end position="121"/>
    </location>
    <ligand>
        <name>substrate</name>
    </ligand>
</feature>
<dbReference type="PANTHER" id="PTHR48109:SF4">
    <property type="entry name" value="DIHYDROOROTATE DEHYDROGENASE (QUINONE), MITOCHONDRIAL"/>
    <property type="match status" value="1"/>
</dbReference>
<dbReference type="NCBIfam" id="TIGR01036">
    <property type="entry name" value="pyrD_sub2"/>
    <property type="match status" value="1"/>
</dbReference>
<dbReference type="InterPro" id="IPR005720">
    <property type="entry name" value="Dihydroorotate_DH_cat"/>
</dbReference>
<feature type="binding site" evidence="11">
    <location>
        <position position="221"/>
    </location>
    <ligand>
        <name>FMN</name>
        <dbReference type="ChEBI" id="CHEBI:58210"/>
    </ligand>
</feature>
<keyword evidence="6 11" id="KW-0288">FMN</keyword>
<comment type="subcellular location">
    <subcellularLocation>
        <location evidence="11">Cell membrane</location>
        <topology evidence="11">Peripheral membrane protein</topology>
    </subcellularLocation>
    <subcellularLocation>
        <location evidence="2">Membrane</location>
    </subcellularLocation>
</comment>
<dbReference type="InterPro" id="IPR001295">
    <property type="entry name" value="Dihydroorotate_DH_CS"/>
</dbReference>
<evidence type="ECO:0000256" key="9">
    <source>
        <dbReference type="ARBA" id="ARBA00023136"/>
    </source>
</evidence>
<feature type="binding site" evidence="11">
    <location>
        <position position="303"/>
    </location>
    <ligand>
        <name>FMN</name>
        <dbReference type="ChEBI" id="CHEBI:58210"/>
    </ligand>
</feature>
<dbReference type="GO" id="GO:0005886">
    <property type="term" value="C:plasma membrane"/>
    <property type="evidence" value="ECO:0007669"/>
    <property type="project" value="UniProtKB-SubCell"/>
</dbReference>
<sequence length="346" mass="36397">MRGVLFEKLLRPALYRVCANDPETVHERTVRALSLLPAHLPLLRGVYAVDDPATVFGIRFPNRVGLAAGMDKDGRALHAWPALGFGFVEVGTVTRLAQPGNAKPRLFTLAANDAIINRMGFNNAGADALAARLAARGKPAVPLGISIGKSKVVPLADAVEDYRYSLRALYPYADYFAVNVSSPNTPGLRELQDRSALSELLGELQRTSAGLAATPAPLLVKVAPDLTDSALAELLEVCEAHGVAGIIATNTTLSRAGLTGPEAEIGKETGGLSGRPLTGRAREVVRFVHEHTGGKLPIIGVGGVLSGPDARALLDAGASLVQVYTGFALKGPGLVREINRTLAGWR</sequence>
<dbReference type="PROSITE" id="PS00912">
    <property type="entry name" value="DHODEHASE_2"/>
    <property type="match status" value="1"/>
</dbReference>
<evidence type="ECO:0000256" key="10">
    <source>
        <dbReference type="ARBA" id="ARBA00048639"/>
    </source>
</evidence>
<comment type="catalytic activity">
    <reaction evidence="10 11">
        <text>(S)-dihydroorotate + a quinone = orotate + a quinol</text>
        <dbReference type="Rhea" id="RHEA:30187"/>
        <dbReference type="ChEBI" id="CHEBI:24646"/>
        <dbReference type="ChEBI" id="CHEBI:30839"/>
        <dbReference type="ChEBI" id="CHEBI:30864"/>
        <dbReference type="ChEBI" id="CHEBI:132124"/>
        <dbReference type="EC" id="1.3.5.2"/>
    </reaction>
</comment>
<dbReference type="NCBIfam" id="NF003652">
    <property type="entry name" value="PRK05286.2-5"/>
    <property type="match status" value="1"/>
</dbReference>
<dbReference type="Gene3D" id="3.20.20.70">
    <property type="entry name" value="Aldolase class I"/>
    <property type="match status" value="1"/>
</dbReference>
<comment type="function">
    <text evidence="1 11">Catalyzes the conversion of dihydroorotate to orotate with quinone as electron acceptor.</text>
</comment>
<feature type="domain" description="Dihydroorotate dehydrogenase catalytic" evidence="12">
    <location>
        <begin position="54"/>
        <end position="342"/>
    </location>
</feature>
<evidence type="ECO:0000256" key="3">
    <source>
        <dbReference type="ARBA" id="ARBA00005161"/>
    </source>
</evidence>
<comment type="caution">
    <text evidence="13">The sequence shown here is derived from an EMBL/GenBank/DDBJ whole genome shotgun (WGS) entry which is preliminary data.</text>
</comment>
<feature type="binding site" evidence="11">
    <location>
        <position position="179"/>
    </location>
    <ligand>
        <name>substrate</name>
    </ligand>
</feature>
<feature type="binding site" evidence="11">
    <location>
        <position position="92"/>
    </location>
    <ligand>
        <name>FMN</name>
        <dbReference type="ChEBI" id="CHEBI:58210"/>
    </ligand>
</feature>
<dbReference type="Proteomes" id="UP000305546">
    <property type="component" value="Unassembled WGS sequence"/>
</dbReference>
<keyword evidence="7 11" id="KW-0665">Pyrimidine biosynthesis</keyword>
<feature type="active site" description="Nucleophile" evidence="11">
    <location>
        <position position="182"/>
    </location>
</feature>
<dbReference type="AlphaFoldDB" id="A0A5C4LWA4"/>
<dbReference type="InterPro" id="IPR013785">
    <property type="entry name" value="Aldolase_TIM"/>
</dbReference>
<feature type="binding site" evidence="11">
    <location>
        <position position="249"/>
    </location>
    <ligand>
        <name>FMN</name>
        <dbReference type="ChEBI" id="CHEBI:58210"/>
    </ligand>
</feature>
<evidence type="ECO:0000256" key="7">
    <source>
        <dbReference type="ARBA" id="ARBA00022975"/>
    </source>
</evidence>
<dbReference type="SUPFAM" id="SSF51395">
    <property type="entry name" value="FMN-linked oxidoreductases"/>
    <property type="match status" value="1"/>
</dbReference>
<feature type="binding site" evidence="11">
    <location>
        <position position="184"/>
    </location>
    <ligand>
        <name>substrate</name>
    </ligand>
</feature>
<comment type="subunit">
    <text evidence="11">Monomer.</text>
</comment>
<keyword evidence="5 11" id="KW-0285">Flavoprotein</keyword>
<feature type="binding site" evidence="11">
    <location>
        <position position="179"/>
    </location>
    <ligand>
        <name>FMN</name>
        <dbReference type="ChEBI" id="CHEBI:58210"/>
    </ligand>
</feature>
<comment type="cofactor">
    <cofactor evidence="11">
        <name>FMN</name>
        <dbReference type="ChEBI" id="CHEBI:58210"/>
    </cofactor>
    <text evidence="11">Binds 1 FMN per subunit.</text>
</comment>
<dbReference type="CDD" id="cd04738">
    <property type="entry name" value="DHOD_2_like"/>
    <property type="match status" value="1"/>
</dbReference>
<comment type="pathway">
    <text evidence="3 11">Pyrimidine metabolism; UMP biosynthesis via de novo pathway; orotate from (S)-dihydroorotate (quinone route): step 1/1.</text>
</comment>
<dbReference type="PROSITE" id="PS00911">
    <property type="entry name" value="DHODEHASE_1"/>
    <property type="match status" value="1"/>
</dbReference>
<dbReference type="GO" id="GO:0106430">
    <property type="term" value="F:dihydroorotate dehydrogenase (quinone) activity"/>
    <property type="evidence" value="ECO:0007669"/>
    <property type="project" value="UniProtKB-EC"/>
</dbReference>
<feature type="binding site" evidence="11">
    <location>
        <begin position="250"/>
        <end position="251"/>
    </location>
    <ligand>
        <name>substrate</name>
    </ligand>
</feature>
<evidence type="ECO:0000256" key="6">
    <source>
        <dbReference type="ARBA" id="ARBA00022643"/>
    </source>
</evidence>
<dbReference type="HAMAP" id="MF_00225">
    <property type="entry name" value="DHO_dh_type2"/>
    <property type="match status" value="1"/>
</dbReference>
<dbReference type="EC" id="1.3.5.2" evidence="11"/>
<keyword evidence="9 11" id="KW-0472">Membrane</keyword>
<dbReference type="UniPathway" id="UPA00070">
    <property type="reaction ID" value="UER00946"/>
</dbReference>
<keyword evidence="8 11" id="KW-0560">Oxidoreductase</keyword>
<dbReference type="GO" id="GO:0044205">
    <property type="term" value="P:'de novo' UMP biosynthetic process"/>
    <property type="evidence" value="ECO:0007669"/>
    <property type="project" value="UniProtKB-UniRule"/>
</dbReference>
<name>A0A5C4LWA4_9PSEU</name>
<accession>A0A5C4LWA4</accession>
<dbReference type="InterPro" id="IPR012135">
    <property type="entry name" value="Dihydroorotate_DH_1_2"/>
</dbReference>
<dbReference type="GO" id="GO:0005737">
    <property type="term" value="C:cytoplasm"/>
    <property type="evidence" value="ECO:0007669"/>
    <property type="project" value="InterPro"/>
</dbReference>
<dbReference type="PANTHER" id="PTHR48109">
    <property type="entry name" value="DIHYDROOROTATE DEHYDROGENASE (QUINONE), MITOCHONDRIAL-RELATED"/>
    <property type="match status" value="1"/>
</dbReference>
<evidence type="ECO:0000256" key="2">
    <source>
        <dbReference type="ARBA" id="ARBA00004370"/>
    </source>
</evidence>
<evidence type="ECO:0000256" key="5">
    <source>
        <dbReference type="ARBA" id="ARBA00022630"/>
    </source>
</evidence>
<feature type="binding site" evidence="11">
    <location>
        <position position="72"/>
    </location>
    <ligand>
        <name>substrate</name>
    </ligand>
</feature>
<dbReference type="InterPro" id="IPR050074">
    <property type="entry name" value="DHO_dehydrogenase"/>
</dbReference>
<proteinExistence type="inferred from homology"/>
<evidence type="ECO:0000313" key="14">
    <source>
        <dbReference type="Proteomes" id="UP000305546"/>
    </source>
</evidence>